<evidence type="ECO:0000313" key="2">
    <source>
        <dbReference type="EMBL" id="OPA92416.1"/>
    </source>
</evidence>
<proteinExistence type="predicted"/>
<dbReference type="OrthoDB" id="6962419at2"/>
<evidence type="ECO:0000256" key="1">
    <source>
        <dbReference type="SAM" id="MobiDB-lite"/>
    </source>
</evidence>
<protein>
    <submittedName>
        <fullName evidence="2">Uncharacterized protein</fullName>
    </submittedName>
</protein>
<name>A0A1T2YKF6_PSEFL</name>
<organism evidence="2 3">
    <name type="scientific">Pseudomonas fluorescens</name>
    <dbReference type="NCBI Taxonomy" id="294"/>
    <lineage>
        <taxon>Bacteria</taxon>
        <taxon>Pseudomonadati</taxon>
        <taxon>Pseudomonadota</taxon>
        <taxon>Gammaproteobacteria</taxon>
        <taxon>Pseudomonadales</taxon>
        <taxon>Pseudomonadaceae</taxon>
        <taxon>Pseudomonas</taxon>
    </lineage>
</organism>
<dbReference type="CDD" id="cd19958">
    <property type="entry name" value="pyocin_knob"/>
    <property type="match status" value="1"/>
</dbReference>
<gene>
    <name evidence="2" type="ORF">BFW87_17550</name>
</gene>
<sequence length="354" mass="37778">MARQEINLGATPTGVGGDTPRSANIKINAMTQELYDTRIARAELQAMGVVGESVNVGAISANTQPIGTSYGYSGSDSQASALGWPVLYPGSDGPVWWNIETRGIGSRKTQIAVQAFHHAGNNGVMFTRSWHDSAWSPWSRVIRQGTFGLAGANYFAGNIDQIGNATGGGLSTFQLTSEASGTRPAGWPSLHGGLLEVHSWDANTASQNLHIGGSNYTRFFNGSAWSEWALVYTSANALSQVAGGPGLMDSNYIGTWRVARFQNGFTVLTNSVIPDVELPAAGTLHTVVQLPVAFDDYGRVSIDVQCQPSTSWDYYGVIAKYAISPSAVAFVLRNGQVAQRFGAIRVCITGYWKS</sequence>
<dbReference type="AlphaFoldDB" id="A0A1T2YKF6"/>
<dbReference type="EMBL" id="MSDF01000021">
    <property type="protein sequence ID" value="OPA92416.1"/>
    <property type="molecule type" value="Genomic_DNA"/>
</dbReference>
<accession>A0A1T2YKF6</accession>
<evidence type="ECO:0000313" key="3">
    <source>
        <dbReference type="Proteomes" id="UP000190965"/>
    </source>
</evidence>
<dbReference type="RefSeq" id="WP_078741018.1">
    <property type="nucleotide sequence ID" value="NZ_MSDF01000021.1"/>
</dbReference>
<dbReference type="Proteomes" id="UP000190965">
    <property type="component" value="Unassembled WGS sequence"/>
</dbReference>
<feature type="region of interest" description="Disordered" evidence="1">
    <location>
        <begin position="1"/>
        <end position="21"/>
    </location>
</feature>
<comment type="caution">
    <text evidence="2">The sequence shown here is derived from an EMBL/GenBank/DDBJ whole genome shotgun (WGS) entry which is preliminary data.</text>
</comment>
<reference evidence="2 3" key="1">
    <citation type="submission" date="2016-12" db="EMBL/GenBank/DDBJ databases">
        <title>Draft genome sequences of seven strains of Pseudomonas fluorescens that produce 4-formylaminooxyvinylglycine.</title>
        <authorList>
            <person name="Okrent R.A."/>
            <person name="Manning V.A."/>
            <person name="Trippe K.M."/>
        </authorList>
    </citation>
    <scope>NUCLEOTIDE SEQUENCE [LARGE SCALE GENOMIC DNA]</scope>
    <source>
        <strain evidence="2 3">P5A</strain>
    </source>
</reference>